<protein>
    <submittedName>
        <fullName evidence="1">Uncharacterized protein</fullName>
    </submittedName>
</protein>
<sequence>MVQRFVYQPGLSRRTSTSAAESKLELTTLPGYIRAGIQLTTERQTHIHNIADVDIRRRSAPEHRLQPRLSKLRDAHPASGTLLAQPRHCPSSAPIIPANGGRDLCFDIWPPQARTLAAARLPERRYTLLRLDRT</sequence>
<evidence type="ECO:0000313" key="2">
    <source>
        <dbReference type="Proteomes" id="UP000703269"/>
    </source>
</evidence>
<dbReference type="AlphaFoldDB" id="A0A9P3GIZ8"/>
<accession>A0A9P3GIZ8</accession>
<proteinExistence type="predicted"/>
<dbReference type="Proteomes" id="UP000703269">
    <property type="component" value="Unassembled WGS sequence"/>
</dbReference>
<reference evidence="1 2" key="1">
    <citation type="submission" date="2021-08" db="EMBL/GenBank/DDBJ databases">
        <title>Draft Genome Sequence of Phanerochaete sordida strain YK-624.</title>
        <authorList>
            <person name="Mori T."/>
            <person name="Dohra H."/>
            <person name="Suzuki T."/>
            <person name="Kawagishi H."/>
            <person name="Hirai H."/>
        </authorList>
    </citation>
    <scope>NUCLEOTIDE SEQUENCE [LARGE SCALE GENOMIC DNA]</scope>
    <source>
        <strain evidence="1 2">YK-624</strain>
    </source>
</reference>
<comment type="caution">
    <text evidence="1">The sequence shown here is derived from an EMBL/GenBank/DDBJ whole genome shotgun (WGS) entry which is preliminary data.</text>
</comment>
<dbReference type="EMBL" id="BPQB01000054">
    <property type="protein sequence ID" value="GJE96017.1"/>
    <property type="molecule type" value="Genomic_DNA"/>
</dbReference>
<keyword evidence="2" id="KW-1185">Reference proteome</keyword>
<gene>
    <name evidence="1" type="ORF">PsYK624_122100</name>
</gene>
<organism evidence="1 2">
    <name type="scientific">Phanerochaete sordida</name>
    <dbReference type="NCBI Taxonomy" id="48140"/>
    <lineage>
        <taxon>Eukaryota</taxon>
        <taxon>Fungi</taxon>
        <taxon>Dikarya</taxon>
        <taxon>Basidiomycota</taxon>
        <taxon>Agaricomycotina</taxon>
        <taxon>Agaricomycetes</taxon>
        <taxon>Polyporales</taxon>
        <taxon>Phanerochaetaceae</taxon>
        <taxon>Phanerochaete</taxon>
    </lineage>
</organism>
<evidence type="ECO:0000313" key="1">
    <source>
        <dbReference type="EMBL" id="GJE96017.1"/>
    </source>
</evidence>
<name>A0A9P3GIZ8_9APHY</name>